<dbReference type="EMBL" id="JAKMYX010000063">
    <property type="protein sequence ID" value="MDH5922548.1"/>
    <property type="molecule type" value="Genomic_DNA"/>
</dbReference>
<reference evidence="2" key="3">
    <citation type="submission" date="2023-07" db="EMBL/GenBank/DDBJ databases">
        <title>Genome content predicts the carbon catabolic preferences of heterotrophic bacteria.</title>
        <authorList>
            <person name="Gralka M."/>
        </authorList>
    </citation>
    <scope>NUCLEOTIDE SEQUENCE</scope>
    <source>
        <strain evidence="2">6E03</strain>
    </source>
</reference>
<evidence type="ECO:0000313" key="4">
    <source>
        <dbReference type="EMBL" id="NOJ15591.1"/>
    </source>
</evidence>
<gene>
    <name evidence="3" type="ORF">ACED33_24590</name>
    <name evidence="4" type="ORF">F0234_22835</name>
    <name evidence="1" type="ORF">L8R85_16070</name>
    <name evidence="2" type="ORF">Q8W38_20460</name>
</gene>
<evidence type="ECO:0000313" key="6">
    <source>
        <dbReference type="Proteomes" id="UP001569200"/>
    </source>
</evidence>
<dbReference type="Proteomes" id="UP001159663">
    <property type="component" value="Unassembled WGS sequence"/>
</dbReference>
<name>A0A0P6Z3F4_VIBSP</name>
<dbReference type="RefSeq" id="WP_004736698.1">
    <property type="nucleotide sequence ID" value="NZ_CAWMQV010000087.1"/>
</dbReference>
<sequence>MSPNDSVDIEIFSSNVFTSVREQRGVFSVLYNQSALYKYVIRVILNRVLGMPVLAVKEEFDKV</sequence>
<proteinExistence type="predicted"/>
<evidence type="ECO:0000313" key="3">
    <source>
        <dbReference type="EMBL" id="MEZ8183854.1"/>
    </source>
</evidence>
<comment type="caution">
    <text evidence="4">The sequence shown here is derived from an EMBL/GenBank/DDBJ whole genome shotgun (WGS) entry which is preliminary data.</text>
</comment>
<dbReference type="Proteomes" id="UP000519158">
    <property type="component" value="Unassembled WGS sequence"/>
</dbReference>
<keyword evidence="6" id="KW-1185">Reference proteome</keyword>
<dbReference type="OrthoDB" id="9880028at2"/>
<dbReference type="Proteomes" id="UP001177883">
    <property type="component" value="Unassembled WGS sequence"/>
</dbReference>
<dbReference type="Proteomes" id="UP001569200">
    <property type="component" value="Unassembled WGS sequence"/>
</dbReference>
<protein>
    <submittedName>
        <fullName evidence="4">Pyridine nucleotide transhydrogenase</fullName>
    </submittedName>
</protein>
<accession>A0A0P6Z3F4</accession>
<evidence type="ECO:0000313" key="1">
    <source>
        <dbReference type="EMBL" id="MDH5922548.1"/>
    </source>
</evidence>
<reference evidence="4 5" key="1">
    <citation type="submission" date="2019-09" db="EMBL/GenBank/DDBJ databases">
        <title>Draft genome sequencing and comparative genomics of hatchery-associated Vibrios.</title>
        <authorList>
            <person name="Kehlet-Delgado H."/>
            <person name="Mueller R.S."/>
        </authorList>
    </citation>
    <scope>NUCLEOTIDE SEQUENCE [LARGE SCALE GENOMIC DNA]</scope>
    <source>
        <strain evidence="4 5">99-70-13A3</strain>
    </source>
</reference>
<dbReference type="EMBL" id="JAUYVK010000027">
    <property type="protein sequence ID" value="MDP2491727.1"/>
    <property type="molecule type" value="Genomic_DNA"/>
</dbReference>
<evidence type="ECO:0000313" key="5">
    <source>
        <dbReference type="Proteomes" id="UP000519158"/>
    </source>
</evidence>
<dbReference type="EMBL" id="VTXL01000029">
    <property type="protein sequence ID" value="NOJ15591.1"/>
    <property type="molecule type" value="Genomic_DNA"/>
</dbReference>
<reference evidence="3 6" key="4">
    <citation type="submission" date="2024-06" db="EMBL/GenBank/DDBJ databases">
        <authorList>
            <person name="Steensen K."/>
            <person name="Seneca J."/>
            <person name="Bartlau N."/>
            <person name="Yu A.X."/>
            <person name="Polz M.F."/>
        </authorList>
    </citation>
    <scope>NUCLEOTIDE SEQUENCE [LARGE SCALE GENOMIC DNA]</scope>
    <source>
        <strain evidence="3 6">1F145</strain>
    </source>
</reference>
<dbReference type="EMBL" id="JBGOOW010000063">
    <property type="protein sequence ID" value="MEZ8183854.1"/>
    <property type="molecule type" value="Genomic_DNA"/>
</dbReference>
<organism evidence="4 5">
    <name type="scientific">Vibrio splendidus</name>
    <dbReference type="NCBI Taxonomy" id="29497"/>
    <lineage>
        <taxon>Bacteria</taxon>
        <taxon>Pseudomonadati</taxon>
        <taxon>Pseudomonadota</taxon>
        <taxon>Gammaproteobacteria</taxon>
        <taxon>Vibrionales</taxon>
        <taxon>Vibrionaceae</taxon>
        <taxon>Vibrio</taxon>
    </lineage>
</organism>
<reference evidence="1" key="2">
    <citation type="submission" date="2022-01" db="EMBL/GenBank/DDBJ databases">
        <title>Vibrio aestuarianus Clade A and Clade B isolates are associated with Pacific oyster (Crassostrea gigas) disease outbreaks across Ireland.</title>
        <authorList>
            <person name="Coyle N."/>
            <person name="O'Toole C."/>
            <person name="Thomas J.C.L."/>
            <person name="Ryder D."/>
            <person name="Cheslett D."/>
            <person name="Feist S."/>
            <person name="Bean T."/>
            <person name="Joseph A."/>
            <person name="Waina A."/>
            <person name="Feil E."/>
            <person name="Verner-Jeffreys D.W."/>
        </authorList>
    </citation>
    <scope>NUCLEOTIDE SEQUENCE</scope>
    <source>
        <strain evidence="1">S/17/14 A</strain>
    </source>
</reference>
<accession>A0A1C3J5R2</accession>
<evidence type="ECO:0000313" key="2">
    <source>
        <dbReference type="EMBL" id="MDP2491727.1"/>
    </source>
</evidence>
<dbReference type="AlphaFoldDB" id="A0A0P6Z3F4"/>